<dbReference type="Proteomes" id="UP000887563">
    <property type="component" value="Unplaced"/>
</dbReference>
<evidence type="ECO:0000259" key="9">
    <source>
        <dbReference type="Pfam" id="PF04136"/>
    </source>
</evidence>
<name>A0A914N5I2_MELIC</name>
<dbReference type="GO" id="GO:0007030">
    <property type="term" value="P:Golgi organization"/>
    <property type="evidence" value="ECO:0007669"/>
    <property type="project" value="TreeGrafter"/>
</dbReference>
<evidence type="ECO:0000256" key="6">
    <source>
        <dbReference type="ARBA" id="ARBA00023034"/>
    </source>
</evidence>
<dbReference type="PANTHER" id="PTHR13302:SF8">
    <property type="entry name" value="CONSERVED OLIGOMERIC GOLGI COMPLEX SUBUNIT 3"/>
    <property type="match status" value="1"/>
</dbReference>
<dbReference type="InterPro" id="IPR007265">
    <property type="entry name" value="COG_su3"/>
</dbReference>
<evidence type="ECO:0000256" key="2">
    <source>
        <dbReference type="ARBA" id="ARBA00009936"/>
    </source>
</evidence>
<keyword evidence="6" id="KW-0333">Golgi apparatus</keyword>
<evidence type="ECO:0000313" key="12">
    <source>
        <dbReference type="WBParaSite" id="Minc3s03151g32962"/>
    </source>
</evidence>
<comment type="similarity">
    <text evidence="2">Belongs to the COG3 family.</text>
</comment>
<dbReference type="WBParaSite" id="Minc3s03151g32962">
    <property type="protein sequence ID" value="Minc3s03151g32962"/>
    <property type="gene ID" value="Minc3s03151g32962"/>
</dbReference>
<evidence type="ECO:0000259" key="10">
    <source>
        <dbReference type="Pfam" id="PF20671"/>
    </source>
</evidence>
<reference evidence="12" key="1">
    <citation type="submission" date="2022-11" db="UniProtKB">
        <authorList>
            <consortium name="WormBaseParasite"/>
        </authorList>
    </citation>
    <scope>IDENTIFICATION</scope>
</reference>
<dbReference type="Pfam" id="PF20671">
    <property type="entry name" value="COG3_C"/>
    <property type="match status" value="2"/>
</dbReference>
<keyword evidence="7" id="KW-0472">Membrane</keyword>
<keyword evidence="11" id="KW-1185">Reference proteome</keyword>
<dbReference type="InterPro" id="IPR048685">
    <property type="entry name" value="COG3_C"/>
</dbReference>
<protein>
    <recommendedName>
        <fullName evidence="3">Conserved oligomeric Golgi complex subunit 3</fullName>
    </recommendedName>
    <alternativeName>
        <fullName evidence="8">Component of oligomeric Golgi complex 3</fullName>
    </alternativeName>
</protein>
<evidence type="ECO:0000256" key="1">
    <source>
        <dbReference type="ARBA" id="ARBA00004395"/>
    </source>
</evidence>
<feature type="domain" description="Conserved oligomeric Golgi complex subunit 3 N-terminal" evidence="9">
    <location>
        <begin position="1"/>
        <end position="93"/>
    </location>
</feature>
<keyword evidence="5" id="KW-0653">Protein transport</keyword>
<proteinExistence type="inferred from homology"/>
<evidence type="ECO:0000256" key="8">
    <source>
        <dbReference type="ARBA" id="ARBA00031339"/>
    </source>
</evidence>
<dbReference type="GO" id="GO:0017119">
    <property type="term" value="C:Golgi transport complex"/>
    <property type="evidence" value="ECO:0007669"/>
    <property type="project" value="TreeGrafter"/>
</dbReference>
<evidence type="ECO:0000313" key="11">
    <source>
        <dbReference type="Proteomes" id="UP000887563"/>
    </source>
</evidence>
<dbReference type="GO" id="GO:0006891">
    <property type="term" value="P:intra-Golgi vesicle-mediated transport"/>
    <property type="evidence" value="ECO:0007669"/>
    <property type="project" value="TreeGrafter"/>
</dbReference>
<dbReference type="InterPro" id="IPR048320">
    <property type="entry name" value="COG3_N"/>
</dbReference>
<evidence type="ECO:0000256" key="5">
    <source>
        <dbReference type="ARBA" id="ARBA00022927"/>
    </source>
</evidence>
<sequence>MMSEQTQLATANESISASLHYYQQYDWLLKKLATPKLSLTGTLFTQILSTIHECISYLRAHPEQNEAEQYIHKYEQCLSRSLTAIKAGVLADLESCRQDVLYRQSRFAAPSQDGGGRPGILSCVDNDDTFALLYGIFGVKANAIRNAFQQAFQFFATYPEYQTIVSECEQEYFSIRNQLLRPIVQATLQALCLRHQNSSCTLTRDGCTFLLRLCDDELRLYKQFFVLDFDQGTKTAMTPSSPSLFSFWPLYSNEQHSSAQHFHSFIENISRIFYDTLRPLIIHNQHLETLAQLCTLLKVEMIDERCGLRQTPDSAAVDFTSLQQQQTSISRIGFIRVINELVADIVERIVYRTSLFAKSDILDYNPASGDLVYPERLLMMQKINDGDTGKTEKEQNKNLDDQINVEDCETIGPLPPAKKSGTGYVKLTKQASTSPIDQHCLWYPTVKRTVMCLSKLYRCLDPTVFMNVSRELLDSCCQSLEHAVERIRALPIDSVNIHNRCYKTSLFAKSDILDYNPASGDLVYPERLLMMQKINDGDTGKTEKEQNKNLDDQINVEDCETIGPLPPAKKSGTGYVKLTKQASTSPIDQHCLWYPTVKRTVMCLSKLYRCLDPTVFMNVSRELLDSCCQSLEHAVERIRALPFDSARSAIKNSPNRTIDSELFIIKHLLILREQTSPYRQHQKQKQPPMQTLTRSNSVLSSGSGIGIGQIEETQIHPQLDYQLDLSKYTQSMLQLLNPENRARWFEFGTNNALLSLLLLTPVHVSELQTDSRRIIEQHLKRWCHIMIVHISDLLLGPLANFQSELDQFQNEQEQRAKNELAPLDVASSERYNPRALNDRCSQAFKQLKQNWPQVRAAFGLYIGMRETEEILLQPIRRAVCNAFSSLSSFVERHYEEEQRLIICAPGQEQIWLILNA</sequence>
<keyword evidence="4" id="KW-0813">Transport</keyword>
<evidence type="ECO:0000256" key="3">
    <source>
        <dbReference type="ARBA" id="ARBA00020976"/>
    </source>
</evidence>
<dbReference type="Pfam" id="PF04136">
    <property type="entry name" value="COG3_N"/>
    <property type="match status" value="1"/>
</dbReference>
<dbReference type="GO" id="GO:0000139">
    <property type="term" value="C:Golgi membrane"/>
    <property type="evidence" value="ECO:0007669"/>
    <property type="project" value="UniProtKB-SubCell"/>
</dbReference>
<evidence type="ECO:0000256" key="4">
    <source>
        <dbReference type="ARBA" id="ARBA00022448"/>
    </source>
</evidence>
<organism evidence="11 12">
    <name type="scientific">Meloidogyne incognita</name>
    <name type="common">Southern root-knot nematode worm</name>
    <name type="synonym">Oxyuris incognita</name>
    <dbReference type="NCBI Taxonomy" id="6306"/>
    <lineage>
        <taxon>Eukaryota</taxon>
        <taxon>Metazoa</taxon>
        <taxon>Ecdysozoa</taxon>
        <taxon>Nematoda</taxon>
        <taxon>Chromadorea</taxon>
        <taxon>Rhabditida</taxon>
        <taxon>Tylenchina</taxon>
        <taxon>Tylenchomorpha</taxon>
        <taxon>Tylenchoidea</taxon>
        <taxon>Meloidogynidae</taxon>
        <taxon>Meloidogyninae</taxon>
        <taxon>Meloidogyne</taxon>
        <taxon>Meloidogyne incognita group</taxon>
    </lineage>
</organism>
<accession>A0A914N5I2</accession>
<comment type="subcellular location">
    <subcellularLocation>
        <location evidence="1">Golgi apparatus membrane</location>
        <topology evidence="1">Peripheral membrane protein</topology>
    </subcellularLocation>
</comment>
<feature type="domain" description="Conserved oligomeric Golgi complex subunit 3 C-terminal" evidence="10">
    <location>
        <begin position="130"/>
        <end position="488"/>
    </location>
</feature>
<dbReference type="GO" id="GO:0006886">
    <property type="term" value="P:intracellular protein transport"/>
    <property type="evidence" value="ECO:0007669"/>
    <property type="project" value="InterPro"/>
</dbReference>
<dbReference type="GO" id="GO:0005801">
    <property type="term" value="C:cis-Golgi network"/>
    <property type="evidence" value="ECO:0007669"/>
    <property type="project" value="InterPro"/>
</dbReference>
<dbReference type="PANTHER" id="PTHR13302">
    <property type="entry name" value="CONSERVED OLIGOMERIC GOLGI COMPLEX COMPONENT 3"/>
    <property type="match status" value="1"/>
</dbReference>
<feature type="domain" description="Conserved oligomeric Golgi complex subunit 3 C-terminal" evidence="10">
    <location>
        <begin position="502"/>
        <end position="684"/>
    </location>
</feature>
<dbReference type="AlphaFoldDB" id="A0A914N5I2"/>
<evidence type="ECO:0000256" key="7">
    <source>
        <dbReference type="ARBA" id="ARBA00023136"/>
    </source>
</evidence>